<proteinExistence type="predicted"/>
<dbReference type="Gene3D" id="1.10.10.60">
    <property type="entry name" value="Homeodomain-like"/>
    <property type="match status" value="1"/>
</dbReference>
<comment type="subcellular location">
    <subcellularLocation>
        <location evidence="1 2">Nucleus</location>
    </subcellularLocation>
</comment>
<dbReference type="PANTHER" id="PTHR33827:SF13">
    <property type="entry name" value="SAWADEE DOMAIN-CONTAINING PROTEIN"/>
    <property type="match status" value="1"/>
</dbReference>
<dbReference type="InterPro" id="IPR032001">
    <property type="entry name" value="SAWADEE_dom"/>
</dbReference>
<dbReference type="InterPro" id="IPR039276">
    <property type="entry name" value="SHH1/2"/>
</dbReference>
<dbReference type="InterPro" id="IPR009057">
    <property type="entry name" value="Homeodomain-like_sf"/>
</dbReference>
<dbReference type="SUPFAM" id="SSF46689">
    <property type="entry name" value="Homeodomain-like"/>
    <property type="match status" value="1"/>
</dbReference>
<dbReference type="AlphaFoldDB" id="A0A9R1B5H6"/>
<feature type="region of interest" description="Disordered" evidence="3">
    <location>
        <begin position="79"/>
        <end position="128"/>
    </location>
</feature>
<protein>
    <recommendedName>
        <fullName evidence="4">Homeobox domain-containing protein</fullName>
    </recommendedName>
</protein>
<evidence type="ECO:0000256" key="1">
    <source>
        <dbReference type="ARBA" id="ARBA00004123"/>
    </source>
</evidence>
<evidence type="ECO:0000313" key="5">
    <source>
        <dbReference type="EMBL" id="VAI52233.1"/>
    </source>
</evidence>
<dbReference type="SMART" id="SM00389">
    <property type="entry name" value="HOX"/>
    <property type="match status" value="1"/>
</dbReference>
<dbReference type="GO" id="GO:0003682">
    <property type="term" value="F:chromatin binding"/>
    <property type="evidence" value="ECO:0007669"/>
    <property type="project" value="InterPro"/>
</dbReference>
<accession>A0A9R1B5H6</accession>
<feature type="compositionally biased region" description="Low complexity" evidence="3">
    <location>
        <begin position="113"/>
        <end position="128"/>
    </location>
</feature>
<feature type="DNA-binding region" description="Homeobox" evidence="2">
    <location>
        <begin position="15"/>
        <end position="87"/>
    </location>
</feature>
<dbReference type="PROSITE" id="PS50071">
    <property type="entry name" value="HOMEOBOX_2"/>
    <property type="match status" value="1"/>
</dbReference>
<evidence type="ECO:0000256" key="3">
    <source>
        <dbReference type="SAM" id="MobiDB-lite"/>
    </source>
</evidence>
<feature type="region of interest" description="Disordered" evidence="3">
    <location>
        <begin position="279"/>
        <end position="356"/>
    </location>
</feature>
<dbReference type="Pfam" id="PF16719">
    <property type="entry name" value="SAWADEE"/>
    <property type="match status" value="1"/>
</dbReference>
<name>A0A9R1B5H6_TRITD</name>
<evidence type="ECO:0000259" key="4">
    <source>
        <dbReference type="PROSITE" id="PS50071"/>
    </source>
</evidence>
<feature type="domain" description="Homeobox" evidence="4">
    <location>
        <begin position="13"/>
        <end position="86"/>
    </location>
</feature>
<dbReference type="Proteomes" id="UP000324705">
    <property type="component" value="Chromosome 6A"/>
</dbReference>
<dbReference type="EMBL" id="LT934121">
    <property type="protein sequence ID" value="VAI52233.1"/>
    <property type="molecule type" value="Genomic_DNA"/>
</dbReference>
<dbReference type="CDD" id="cd00086">
    <property type="entry name" value="homeodomain"/>
    <property type="match status" value="1"/>
</dbReference>
<sequence>MHTVTDTGVAGGEVRMTGRIRFTHAEVAKMLEVLRDLNAMPKRPIIQGLTDDLNASPDRSGDGQVPVQYSQVHTWFQNRRYTQKRRGERPPAQGKMLPTGAEAQHPASYRVQSSCPSNSESQSGNASSDCGLVQLEAKSPTNGAWFDVAAILSYRFSETGDQEIQVWFSGFGAEEEEWINVCKSVRLRSLPCIDTECVGVLPGDLILCYQVRKEQALYFDAHVLEVERRTHDLRGCRCSFLVRYDHDHSEEMVPLRKVCRRPSADVKIDIVIDDSLAEPKAQKSHKRMDTNPDEVTVVPGPPNQGGRSDKLAAPLLITPDSTHRDSVADEQMGDIEAAPKGEATSKAHGDKMNVGA</sequence>
<dbReference type="Gramene" id="TRITD6Av1G226570.1">
    <property type="protein sequence ID" value="TRITD6Av1G226570.1"/>
    <property type="gene ID" value="TRITD6Av1G226570"/>
</dbReference>
<keyword evidence="2" id="KW-0539">Nucleus</keyword>
<keyword evidence="6" id="KW-1185">Reference proteome</keyword>
<evidence type="ECO:0000313" key="6">
    <source>
        <dbReference type="Proteomes" id="UP000324705"/>
    </source>
</evidence>
<keyword evidence="2" id="KW-0238">DNA-binding</keyword>
<dbReference type="GO" id="GO:0005634">
    <property type="term" value="C:nucleus"/>
    <property type="evidence" value="ECO:0007669"/>
    <property type="project" value="UniProtKB-SubCell"/>
</dbReference>
<dbReference type="Gene3D" id="2.40.50.40">
    <property type="match status" value="1"/>
</dbReference>
<gene>
    <name evidence="5" type="ORF">TRITD_6Av1G226570</name>
</gene>
<dbReference type="GO" id="GO:0003677">
    <property type="term" value="F:DNA binding"/>
    <property type="evidence" value="ECO:0007669"/>
    <property type="project" value="UniProtKB-UniRule"/>
</dbReference>
<dbReference type="Gene3D" id="2.30.30.140">
    <property type="match status" value="1"/>
</dbReference>
<keyword evidence="2" id="KW-0371">Homeobox</keyword>
<evidence type="ECO:0000256" key="2">
    <source>
        <dbReference type="PROSITE-ProRule" id="PRU00108"/>
    </source>
</evidence>
<dbReference type="PANTHER" id="PTHR33827">
    <property type="entry name" value="PROTEIN SAWADEE HOMEODOMAIN HOMOLOG 2"/>
    <property type="match status" value="1"/>
</dbReference>
<dbReference type="OMA" id="HDHSEEM"/>
<organism evidence="5 6">
    <name type="scientific">Triticum turgidum subsp. durum</name>
    <name type="common">Durum wheat</name>
    <name type="synonym">Triticum durum</name>
    <dbReference type="NCBI Taxonomy" id="4567"/>
    <lineage>
        <taxon>Eukaryota</taxon>
        <taxon>Viridiplantae</taxon>
        <taxon>Streptophyta</taxon>
        <taxon>Embryophyta</taxon>
        <taxon>Tracheophyta</taxon>
        <taxon>Spermatophyta</taxon>
        <taxon>Magnoliopsida</taxon>
        <taxon>Liliopsida</taxon>
        <taxon>Poales</taxon>
        <taxon>Poaceae</taxon>
        <taxon>BOP clade</taxon>
        <taxon>Pooideae</taxon>
        <taxon>Triticodae</taxon>
        <taxon>Triticeae</taxon>
        <taxon>Triticinae</taxon>
        <taxon>Triticum</taxon>
    </lineage>
</organism>
<dbReference type="InterPro" id="IPR001356">
    <property type="entry name" value="HD"/>
</dbReference>
<feature type="compositionally biased region" description="Basic and acidic residues" evidence="3">
    <location>
        <begin position="337"/>
        <end position="356"/>
    </location>
</feature>
<reference evidence="5 6" key="1">
    <citation type="submission" date="2017-09" db="EMBL/GenBank/DDBJ databases">
        <authorList>
            <consortium name="International Durum Wheat Genome Sequencing Consortium (IDWGSC)"/>
            <person name="Milanesi L."/>
        </authorList>
    </citation>
    <scope>NUCLEOTIDE SEQUENCE [LARGE SCALE GENOMIC DNA]</scope>
    <source>
        <strain evidence="6">cv. Svevo</strain>
    </source>
</reference>